<organism evidence="4 5">
    <name type="scientific">Molorchus minor</name>
    <dbReference type="NCBI Taxonomy" id="1323400"/>
    <lineage>
        <taxon>Eukaryota</taxon>
        <taxon>Metazoa</taxon>
        <taxon>Ecdysozoa</taxon>
        <taxon>Arthropoda</taxon>
        <taxon>Hexapoda</taxon>
        <taxon>Insecta</taxon>
        <taxon>Pterygota</taxon>
        <taxon>Neoptera</taxon>
        <taxon>Endopterygota</taxon>
        <taxon>Coleoptera</taxon>
        <taxon>Polyphaga</taxon>
        <taxon>Cucujiformia</taxon>
        <taxon>Chrysomeloidea</taxon>
        <taxon>Cerambycidae</taxon>
        <taxon>Lamiinae</taxon>
        <taxon>Monochamini</taxon>
        <taxon>Molorchus</taxon>
    </lineage>
</organism>
<keyword evidence="5" id="KW-1185">Reference proteome</keyword>
<dbReference type="InterPro" id="IPR013098">
    <property type="entry name" value="Ig_I-set"/>
</dbReference>
<dbReference type="InterPro" id="IPR003599">
    <property type="entry name" value="Ig_sub"/>
</dbReference>
<evidence type="ECO:0000256" key="1">
    <source>
        <dbReference type="ARBA" id="ARBA00023319"/>
    </source>
</evidence>
<dbReference type="Gene3D" id="2.60.40.10">
    <property type="entry name" value="Immunoglobulins"/>
    <property type="match status" value="2"/>
</dbReference>
<feature type="compositionally biased region" description="Basic and acidic residues" evidence="2">
    <location>
        <begin position="544"/>
        <end position="584"/>
    </location>
</feature>
<proteinExistence type="predicted"/>
<evidence type="ECO:0000313" key="5">
    <source>
        <dbReference type="Proteomes" id="UP001162164"/>
    </source>
</evidence>
<feature type="compositionally biased region" description="Polar residues" evidence="2">
    <location>
        <begin position="1"/>
        <end position="12"/>
    </location>
</feature>
<feature type="compositionally biased region" description="Basic and acidic residues" evidence="2">
    <location>
        <begin position="262"/>
        <end position="271"/>
    </location>
</feature>
<gene>
    <name evidence="4" type="ORF">NQ317_018617</name>
</gene>
<dbReference type="Pfam" id="PF07679">
    <property type="entry name" value="I-set"/>
    <property type="match status" value="2"/>
</dbReference>
<feature type="compositionally biased region" description="Acidic residues" evidence="2">
    <location>
        <begin position="89"/>
        <end position="100"/>
    </location>
</feature>
<dbReference type="InterPro" id="IPR036179">
    <property type="entry name" value="Ig-like_dom_sf"/>
</dbReference>
<dbReference type="SUPFAM" id="SSF48726">
    <property type="entry name" value="Immunoglobulin"/>
    <property type="match status" value="2"/>
</dbReference>
<feature type="compositionally biased region" description="Basic and acidic residues" evidence="2">
    <location>
        <begin position="744"/>
        <end position="760"/>
    </location>
</feature>
<dbReference type="InterPro" id="IPR013783">
    <property type="entry name" value="Ig-like_fold"/>
</dbReference>
<dbReference type="SMART" id="SM00409">
    <property type="entry name" value="IG"/>
    <property type="match status" value="2"/>
</dbReference>
<feature type="region of interest" description="Disordered" evidence="2">
    <location>
        <begin position="720"/>
        <end position="764"/>
    </location>
</feature>
<dbReference type="PANTHER" id="PTHR10075:SF100">
    <property type="entry name" value="FASCICLIN-2"/>
    <property type="match status" value="1"/>
</dbReference>
<evidence type="ECO:0000313" key="4">
    <source>
        <dbReference type="EMBL" id="KAJ8977335.1"/>
    </source>
</evidence>
<feature type="compositionally biased region" description="Basic and acidic residues" evidence="2">
    <location>
        <begin position="605"/>
        <end position="624"/>
    </location>
</feature>
<feature type="compositionally biased region" description="Basic and acidic residues" evidence="2">
    <location>
        <begin position="455"/>
        <end position="473"/>
    </location>
</feature>
<feature type="compositionally biased region" description="Polar residues" evidence="2">
    <location>
        <begin position="586"/>
        <end position="597"/>
    </location>
</feature>
<feature type="domain" description="Immunoglobulin" evidence="3">
    <location>
        <begin position="16"/>
        <end position="85"/>
    </location>
</feature>
<name>A0ABQ9JGN1_9CUCU</name>
<feature type="compositionally biased region" description="Basic and acidic residues" evidence="2">
    <location>
        <begin position="511"/>
        <end position="532"/>
    </location>
</feature>
<comment type="caution">
    <text evidence="4">The sequence shown here is derived from an EMBL/GenBank/DDBJ whole genome shotgun (WGS) entry which is preliminary data.</text>
</comment>
<feature type="compositionally biased region" description="Basic and acidic residues" evidence="2">
    <location>
        <begin position="302"/>
        <end position="440"/>
    </location>
</feature>
<evidence type="ECO:0000256" key="2">
    <source>
        <dbReference type="SAM" id="MobiDB-lite"/>
    </source>
</evidence>
<protein>
    <recommendedName>
        <fullName evidence="3">Immunoglobulin domain-containing protein</fullName>
    </recommendedName>
</protein>
<evidence type="ECO:0000259" key="3">
    <source>
        <dbReference type="SMART" id="SM00409"/>
    </source>
</evidence>
<feature type="region of interest" description="Disordered" evidence="2">
    <location>
        <begin position="497"/>
        <end position="673"/>
    </location>
</feature>
<feature type="region of interest" description="Disordered" evidence="2">
    <location>
        <begin position="1"/>
        <end position="29"/>
    </location>
</feature>
<accession>A0ABQ9JGN1</accession>
<dbReference type="PANTHER" id="PTHR10075">
    <property type="entry name" value="BASIGIN RELATED"/>
    <property type="match status" value="1"/>
</dbReference>
<feature type="region of interest" description="Disordered" evidence="2">
    <location>
        <begin position="68"/>
        <end position="484"/>
    </location>
</feature>
<feature type="compositionally biased region" description="Low complexity" evidence="2">
    <location>
        <begin position="272"/>
        <end position="282"/>
    </location>
</feature>
<feature type="compositionally biased region" description="Basic and acidic residues" evidence="2">
    <location>
        <begin position="653"/>
        <end position="670"/>
    </location>
</feature>
<feature type="compositionally biased region" description="Basic and acidic residues" evidence="2">
    <location>
        <begin position="194"/>
        <end position="204"/>
    </location>
</feature>
<dbReference type="Proteomes" id="UP001162164">
    <property type="component" value="Unassembled WGS sequence"/>
</dbReference>
<feature type="compositionally biased region" description="Basic and acidic residues" evidence="2">
    <location>
        <begin position="724"/>
        <end position="733"/>
    </location>
</feature>
<feature type="compositionally biased region" description="Low complexity" evidence="2">
    <location>
        <begin position="205"/>
        <end position="214"/>
    </location>
</feature>
<feature type="compositionally biased region" description="Basic and acidic residues" evidence="2">
    <location>
        <begin position="18"/>
        <end position="28"/>
    </location>
</feature>
<dbReference type="EMBL" id="JAPWTJ010000560">
    <property type="protein sequence ID" value="KAJ8977335.1"/>
    <property type="molecule type" value="Genomic_DNA"/>
</dbReference>
<keyword evidence="1" id="KW-0393">Immunoglobulin domain</keyword>
<feature type="compositionally biased region" description="Basic and acidic residues" evidence="2">
    <location>
        <begin position="121"/>
        <end position="185"/>
    </location>
</feature>
<reference evidence="4" key="1">
    <citation type="journal article" date="2023" name="Insect Mol. Biol.">
        <title>Genome sequencing provides insights into the evolution of gene families encoding plant cell wall-degrading enzymes in longhorned beetles.</title>
        <authorList>
            <person name="Shin N.R."/>
            <person name="Okamura Y."/>
            <person name="Kirsch R."/>
            <person name="Pauchet Y."/>
        </authorList>
    </citation>
    <scope>NUCLEOTIDE SEQUENCE</scope>
    <source>
        <strain evidence="4">MMC_N1</strain>
    </source>
</reference>
<feature type="domain" description="Immunoglobulin" evidence="3">
    <location>
        <begin position="770"/>
        <end position="856"/>
    </location>
</feature>
<sequence length="931" mass="105805">MKKGEATSQTVEVTELPPEEKPKGEKPKLTKLTNIVKSSDIKITFDGSVTRLSISKSKVSHSATYKVVAQNEFGEDESSAILTVKEKKDEEEEDEEEEEEEVKKEPSPESVESSEEEEESVKEIIEKKEEKKVEKKVEKQEEKKVEQKKEEKKVEEKKVEEKKKVNDIDKREVQKKEETKAVDKKATRKTSIQKTEEYKSESRRSSIVQQSEQIIQDEKINRKSSITQITKDEETKSESRRSSLADEKKKKINTNTFSQVIKDSKKLESTPETKTPTTPTPTNNIEESFAKRQNQNQKNQRKKIETKSTPKPEPKAEPKPEPKAEPKTKTEVAPQVDKKTPAPKTVEKKAEEPEKKIETKPTPKPEPKAEPKPALKPEPKTEPKVEPKPEPKTEPKPTPKPEPKVEPKAAPKEPEKKTEVAPQVDKKTTATKTVEKKAEVTESAADLLKKRTSLKKTEEKQAEQVKLKQENEKPKRRIPPKAEIKQDSFLKIQLKPVVKEAKQSDQATQEIDLKKTTQEKEKQTATKTRKESNVSYNDWENIPDYERPVLEKFEKHPAPEFAGREKTKLTKEKPSLAVEGKEKPATQATISEQQRPSLPQIKTPDAPKIEVIKEKTPEPRKKSLEPGSGSGSRRGSLIPPEAIGRRASLIITDEEHRRLRPGEVLDEKKASKYYRRGSREGAMGAIAPLSKFKIFKSVRANFVENKVIPEIKKKCYCQQGGKLRPGEVHDPKTKAGKRPGVLEPSDKQRRRPSSEVRRPSVADMEDIINKPSTPLKANQTAYITVQVEGDPAPTFKFYKGMTEIIEGGRFKYVTDGETNLLTLCIRKVKPNDEGQYKVVISNVHGDDSAEMMLYVAGAGGVDFRSLLMKRKYAKWDKDKEDPDWGDLKEVEKPLPALKKVEKVRFIKFCNLSSTFEEPLIDTPFRTGTIRR</sequence>
<feature type="compositionally biased region" description="Basic and acidic residues" evidence="2">
    <location>
        <begin position="230"/>
        <end position="249"/>
    </location>
</feature>